<keyword evidence="3" id="KW-1185">Reference proteome</keyword>
<dbReference type="Proteomes" id="UP000018201">
    <property type="component" value="Unassembled WGS sequence"/>
</dbReference>
<sequence>MRASSRREVERYLAGSEGRVNKGVGETCGDPVENPPAAAAEEEAEEEALVEGDLLERARRYAVELRRLIDSSEPLVRQLNPQLKAKCISAFLCLCLVELSASFSVLEGKERAEMQREVTSIYRRIWSLRDSLGSVGISQTQHRHMKYLHLLLPRLAEVKPATAALAERQRLQILKLLLQLQEVALGQLNAGLFWLRASLGSCKKANDDAGDVADAAAAVEGSASTGEGAASTPEDAAAAADARVAAVVEAVSLTAHTRKGQVLVDPLLSAWLRKVHTENPRHFLLGRGRFDQITQRSKPNHPELLKSLQTTPLGWGDEPWNHVRLEAAAEGEARGIVVHHSTNGRFYV</sequence>
<evidence type="ECO:0000313" key="3">
    <source>
        <dbReference type="Proteomes" id="UP000018201"/>
    </source>
</evidence>
<dbReference type="EMBL" id="HG695816">
    <property type="protein sequence ID" value="CDI86662.1"/>
    <property type="molecule type" value="Genomic_DNA"/>
</dbReference>
<protein>
    <submittedName>
        <fullName evidence="2">Uncharacterized protein</fullName>
    </submittedName>
</protein>
<reference evidence="2" key="1">
    <citation type="submission" date="2013-10" db="EMBL/GenBank/DDBJ databases">
        <title>Genomic analysis of the causative agents of coccidiosis in chickens.</title>
        <authorList>
            <person name="Reid A.J."/>
            <person name="Blake D."/>
            <person name="Billington K."/>
            <person name="Browne H."/>
            <person name="Dunn M."/>
            <person name="Hung S."/>
            <person name="Kawahara F."/>
            <person name="Miranda-Saavedra D."/>
            <person name="Mourier T."/>
            <person name="Nagra H."/>
            <person name="Otto T.D."/>
            <person name="Rawlings N."/>
            <person name="Sanchez A."/>
            <person name="Sanders M."/>
            <person name="Subramaniam C."/>
            <person name="Tay Y."/>
            <person name="Dear P."/>
            <person name="Doerig C."/>
            <person name="Gruber A."/>
            <person name="Parkinson J."/>
            <person name="Shirley M."/>
            <person name="Wan K.L."/>
            <person name="Berriman M."/>
            <person name="Tomley F."/>
            <person name="Pain A."/>
        </authorList>
    </citation>
    <scope>NUCLEOTIDE SEQUENCE [LARGE SCALE GENOMIC DNA]</scope>
    <source>
        <strain evidence="2">Houghton</strain>
    </source>
</reference>
<dbReference type="OrthoDB" id="348621at2759"/>
<organism evidence="2 3">
    <name type="scientific">Eimeria praecox</name>
    <dbReference type="NCBI Taxonomy" id="51316"/>
    <lineage>
        <taxon>Eukaryota</taxon>
        <taxon>Sar</taxon>
        <taxon>Alveolata</taxon>
        <taxon>Apicomplexa</taxon>
        <taxon>Conoidasida</taxon>
        <taxon>Coccidia</taxon>
        <taxon>Eucoccidiorida</taxon>
        <taxon>Eimeriorina</taxon>
        <taxon>Eimeriidae</taxon>
        <taxon>Eimeria</taxon>
    </lineage>
</organism>
<feature type="compositionally biased region" description="Basic and acidic residues" evidence="1">
    <location>
        <begin position="1"/>
        <end position="11"/>
    </location>
</feature>
<gene>
    <name evidence="2" type="ORF">EPH_0070400</name>
</gene>
<reference evidence="2" key="2">
    <citation type="submission" date="2013-10" db="EMBL/GenBank/DDBJ databases">
        <authorList>
            <person name="Aslett M."/>
        </authorList>
    </citation>
    <scope>NUCLEOTIDE SEQUENCE [LARGE SCALE GENOMIC DNA]</scope>
    <source>
        <strain evidence="2">Houghton</strain>
    </source>
</reference>
<dbReference type="AlphaFoldDB" id="U6H468"/>
<evidence type="ECO:0000256" key="1">
    <source>
        <dbReference type="SAM" id="MobiDB-lite"/>
    </source>
</evidence>
<feature type="region of interest" description="Disordered" evidence="1">
    <location>
        <begin position="1"/>
        <end position="42"/>
    </location>
</feature>
<proteinExistence type="predicted"/>
<evidence type="ECO:0000313" key="2">
    <source>
        <dbReference type="EMBL" id="CDI86662.1"/>
    </source>
</evidence>
<name>U6H468_9EIME</name>
<accession>U6H468</accession>
<dbReference type="VEuPathDB" id="ToxoDB:EPH_0070400"/>